<evidence type="ECO:0000313" key="1">
    <source>
        <dbReference type="EMBL" id="GIF59784.1"/>
    </source>
</evidence>
<comment type="caution">
    <text evidence="1">The sequence shown here is derived from an EMBL/GenBank/DDBJ whole genome shotgun (WGS) entry which is preliminary data.</text>
</comment>
<keyword evidence="2" id="KW-1185">Reference proteome</keyword>
<accession>A0ABQ4CAJ7</accession>
<proteinExistence type="predicted"/>
<dbReference type="Proteomes" id="UP000624325">
    <property type="component" value="Unassembled WGS sequence"/>
</dbReference>
<gene>
    <name evidence="1" type="ORF">Air01nite_58790</name>
</gene>
<sequence>MTSQQKEVAPVATIINTTRPWSPSAAVCPVEAARFHAHAQAPIAPAYQAQAQAELLLVPTAVAFKGTNGSTVKGIQVKGGMDVRGVPPRSRPV</sequence>
<name>A0ABQ4CAJ7_9ACTN</name>
<organism evidence="1 2">
    <name type="scientific">Asanoa iriomotensis</name>
    <dbReference type="NCBI Taxonomy" id="234613"/>
    <lineage>
        <taxon>Bacteria</taxon>
        <taxon>Bacillati</taxon>
        <taxon>Actinomycetota</taxon>
        <taxon>Actinomycetes</taxon>
        <taxon>Micromonosporales</taxon>
        <taxon>Micromonosporaceae</taxon>
        <taxon>Asanoa</taxon>
    </lineage>
</organism>
<evidence type="ECO:0000313" key="2">
    <source>
        <dbReference type="Proteomes" id="UP000624325"/>
    </source>
</evidence>
<reference evidence="1 2" key="1">
    <citation type="submission" date="2021-01" db="EMBL/GenBank/DDBJ databases">
        <title>Whole genome shotgun sequence of Asanoa iriomotensis NBRC 100142.</title>
        <authorList>
            <person name="Komaki H."/>
            <person name="Tamura T."/>
        </authorList>
    </citation>
    <scope>NUCLEOTIDE SEQUENCE [LARGE SCALE GENOMIC DNA]</scope>
    <source>
        <strain evidence="1 2">NBRC 100142</strain>
    </source>
</reference>
<dbReference type="EMBL" id="BONC01000054">
    <property type="protein sequence ID" value="GIF59784.1"/>
    <property type="molecule type" value="Genomic_DNA"/>
</dbReference>
<protein>
    <submittedName>
        <fullName evidence="1">Uncharacterized protein</fullName>
    </submittedName>
</protein>